<dbReference type="GO" id="GO:0005737">
    <property type="term" value="C:cytoplasm"/>
    <property type="evidence" value="ECO:0007669"/>
    <property type="project" value="UniProtKB-SubCell"/>
</dbReference>
<evidence type="ECO:0000256" key="5">
    <source>
        <dbReference type="ARBA" id="ARBA00048539"/>
    </source>
</evidence>
<dbReference type="GO" id="GO:0006400">
    <property type="term" value="P:tRNA modification"/>
    <property type="evidence" value="ECO:0007669"/>
    <property type="project" value="UniProtKB-UniRule"/>
</dbReference>
<sequence>MPAAEAAPRSRGPGDAALATSFAPFERHRKVLLAVSGGPDSTALMLLASRWRAAMAEASAKVPELAVATVDHGLRPDARAEAEAVGRLAGALGLDHAVLGLPRRLPATGVQEMARNARYDVLLAHARAIGADAIATAHTGDDQAETVLFRLMRGSGLSGLAAIPAERDLEGIVLLRPLLGWAKDELIAVCAAAGVDFARDPSNADPRFARARLRALMPELAHEGLDAARLARLAARMARADAALEAATDEAAAALWREQGEGITFDRAGLLAQPAEIGLRLIGRAVERAGGRAPELAKLEAVQAWLSALPAGTGGARTLAGALIRAGQVRVTVRQAPARRPGTGRPGGASSGARENAR</sequence>
<dbReference type="Pfam" id="PF01171">
    <property type="entry name" value="ATP_bind_3"/>
    <property type="match status" value="1"/>
</dbReference>
<dbReference type="Gene3D" id="3.40.50.620">
    <property type="entry name" value="HUPs"/>
    <property type="match status" value="1"/>
</dbReference>
<feature type="binding site" evidence="6">
    <location>
        <begin position="36"/>
        <end position="41"/>
    </location>
    <ligand>
        <name>ATP</name>
        <dbReference type="ChEBI" id="CHEBI:30616"/>
    </ligand>
</feature>
<feature type="domain" description="tRNA(Ile)-lysidine/2-thiocytidine synthase N-terminal" evidence="8">
    <location>
        <begin position="30"/>
        <end position="215"/>
    </location>
</feature>
<evidence type="ECO:0000313" key="9">
    <source>
        <dbReference type="EMBL" id="MCS0497608.1"/>
    </source>
</evidence>
<dbReference type="RefSeq" id="WP_258734755.1">
    <property type="nucleotide sequence ID" value="NZ_JANTHZ010000013.1"/>
</dbReference>
<feature type="region of interest" description="Disordered" evidence="7">
    <location>
        <begin position="334"/>
        <end position="358"/>
    </location>
</feature>
<keyword evidence="1 6" id="KW-0436">Ligase</keyword>
<organism evidence="9 10">
    <name type="scientific">Ancylobacter mangrovi</name>
    <dbReference type="NCBI Taxonomy" id="2972472"/>
    <lineage>
        <taxon>Bacteria</taxon>
        <taxon>Pseudomonadati</taxon>
        <taxon>Pseudomonadota</taxon>
        <taxon>Alphaproteobacteria</taxon>
        <taxon>Hyphomicrobiales</taxon>
        <taxon>Xanthobacteraceae</taxon>
        <taxon>Ancylobacter</taxon>
    </lineage>
</organism>
<protein>
    <recommendedName>
        <fullName evidence="6">tRNA(Ile)-lysidine synthase</fullName>
        <ecNumber evidence="6">6.3.4.19</ecNumber>
    </recommendedName>
    <alternativeName>
        <fullName evidence="6">tRNA(Ile)-2-lysyl-cytidine synthase</fullName>
    </alternativeName>
    <alternativeName>
        <fullName evidence="6">tRNA(Ile)-lysidine synthetase</fullName>
    </alternativeName>
</protein>
<comment type="domain">
    <text evidence="6">The N-terminal region contains the highly conserved SGGXDS motif, predicted to be a P-loop motif involved in ATP binding.</text>
</comment>
<dbReference type="NCBIfam" id="TIGR02432">
    <property type="entry name" value="lysidine_TilS_N"/>
    <property type="match status" value="1"/>
</dbReference>
<proteinExistence type="inferred from homology"/>
<evidence type="ECO:0000259" key="8">
    <source>
        <dbReference type="Pfam" id="PF01171"/>
    </source>
</evidence>
<keyword evidence="6" id="KW-0963">Cytoplasm</keyword>
<evidence type="ECO:0000256" key="6">
    <source>
        <dbReference type="HAMAP-Rule" id="MF_01161"/>
    </source>
</evidence>
<evidence type="ECO:0000256" key="3">
    <source>
        <dbReference type="ARBA" id="ARBA00022741"/>
    </source>
</evidence>
<dbReference type="PANTHER" id="PTHR43033:SF1">
    <property type="entry name" value="TRNA(ILE)-LYSIDINE SYNTHASE-RELATED"/>
    <property type="match status" value="1"/>
</dbReference>
<dbReference type="SUPFAM" id="SSF52402">
    <property type="entry name" value="Adenine nucleotide alpha hydrolases-like"/>
    <property type="match status" value="1"/>
</dbReference>
<comment type="similarity">
    <text evidence="6">Belongs to the tRNA(Ile)-lysidine synthase family.</text>
</comment>
<evidence type="ECO:0000256" key="4">
    <source>
        <dbReference type="ARBA" id="ARBA00022840"/>
    </source>
</evidence>
<accession>A0A9X2PPU7</accession>
<reference evidence="9" key="1">
    <citation type="submission" date="2022-08" db="EMBL/GenBank/DDBJ databases">
        <authorList>
            <person name="Li F."/>
        </authorList>
    </citation>
    <scope>NUCLEOTIDE SEQUENCE</scope>
    <source>
        <strain evidence="9">MQZ15Z-1</strain>
    </source>
</reference>
<evidence type="ECO:0000256" key="2">
    <source>
        <dbReference type="ARBA" id="ARBA00022694"/>
    </source>
</evidence>
<dbReference type="CDD" id="cd01992">
    <property type="entry name" value="TilS_N"/>
    <property type="match status" value="1"/>
</dbReference>
<dbReference type="HAMAP" id="MF_01161">
    <property type="entry name" value="tRNA_Ile_lys_synt"/>
    <property type="match status" value="1"/>
</dbReference>
<dbReference type="GO" id="GO:0032267">
    <property type="term" value="F:tRNA(Ile)-lysidine synthase activity"/>
    <property type="evidence" value="ECO:0007669"/>
    <property type="project" value="UniProtKB-EC"/>
</dbReference>
<dbReference type="InterPro" id="IPR011063">
    <property type="entry name" value="TilS/TtcA_N"/>
</dbReference>
<evidence type="ECO:0000313" key="10">
    <source>
        <dbReference type="Proteomes" id="UP001151088"/>
    </source>
</evidence>
<comment type="function">
    <text evidence="6">Ligates lysine onto the cytidine present at position 34 of the AUA codon-specific tRNA(Ile) that contains the anticodon CAU, in an ATP-dependent manner. Cytidine is converted to lysidine, thus changing the amino acid specificity of the tRNA from methionine to isoleucine.</text>
</comment>
<dbReference type="PANTHER" id="PTHR43033">
    <property type="entry name" value="TRNA(ILE)-LYSIDINE SYNTHASE-RELATED"/>
    <property type="match status" value="1"/>
</dbReference>
<evidence type="ECO:0000256" key="7">
    <source>
        <dbReference type="SAM" id="MobiDB-lite"/>
    </source>
</evidence>
<dbReference type="InterPro" id="IPR014729">
    <property type="entry name" value="Rossmann-like_a/b/a_fold"/>
</dbReference>
<keyword evidence="2 6" id="KW-0819">tRNA processing</keyword>
<comment type="caution">
    <text evidence="9">The sequence shown here is derived from an EMBL/GenBank/DDBJ whole genome shotgun (WGS) entry which is preliminary data.</text>
</comment>
<dbReference type="AlphaFoldDB" id="A0A9X2PPU7"/>
<evidence type="ECO:0000256" key="1">
    <source>
        <dbReference type="ARBA" id="ARBA00022598"/>
    </source>
</evidence>
<name>A0A9X2PPU7_9HYPH</name>
<keyword evidence="10" id="KW-1185">Reference proteome</keyword>
<keyword evidence="4 6" id="KW-0067">ATP-binding</keyword>
<dbReference type="GO" id="GO:0005524">
    <property type="term" value="F:ATP binding"/>
    <property type="evidence" value="ECO:0007669"/>
    <property type="project" value="UniProtKB-UniRule"/>
</dbReference>
<dbReference type="InterPro" id="IPR012795">
    <property type="entry name" value="tRNA_Ile_lys_synt_N"/>
</dbReference>
<dbReference type="InterPro" id="IPR012094">
    <property type="entry name" value="tRNA_Ile_lys_synt"/>
</dbReference>
<comment type="catalytic activity">
    <reaction evidence="5 6">
        <text>cytidine(34) in tRNA(Ile2) + L-lysine + ATP = lysidine(34) in tRNA(Ile2) + AMP + diphosphate + H(+)</text>
        <dbReference type="Rhea" id="RHEA:43744"/>
        <dbReference type="Rhea" id="RHEA-COMP:10625"/>
        <dbReference type="Rhea" id="RHEA-COMP:10670"/>
        <dbReference type="ChEBI" id="CHEBI:15378"/>
        <dbReference type="ChEBI" id="CHEBI:30616"/>
        <dbReference type="ChEBI" id="CHEBI:32551"/>
        <dbReference type="ChEBI" id="CHEBI:33019"/>
        <dbReference type="ChEBI" id="CHEBI:82748"/>
        <dbReference type="ChEBI" id="CHEBI:83665"/>
        <dbReference type="ChEBI" id="CHEBI:456215"/>
        <dbReference type="EC" id="6.3.4.19"/>
    </reaction>
</comment>
<dbReference type="Proteomes" id="UP001151088">
    <property type="component" value="Unassembled WGS sequence"/>
</dbReference>
<dbReference type="EMBL" id="JANTHZ010000013">
    <property type="protein sequence ID" value="MCS0497608.1"/>
    <property type="molecule type" value="Genomic_DNA"/>
</dbReference>
<keyword evidence="3 6" id="KW-0547">Nucleotide-binding</keyword>
<dbReference type="EC" id="6.3.4.19" evidence="6"/>
<comment type="subcellular location">
    <subcellularLocation>
        <location evidence="6">Cytoplasm</location>
    </subcellularLocation>
</comment>
<gene>
    <name evidence="6 9" type="primary">tilS</name>
    <name evidence="9" type="ORF">NVS89_21180</name>
</gene>